<feature type="active site" evidence="1">
    <location>
        <position position="283"/>
    </location>
</feature>
<dbReference type="PANTHER" id="PTHR37981:SF1">
    <property type="entry name" value="SGNH HYDROLASE-TYPE ESTERASE DOMAIN-CONTAINING PROTEIN"/>
    <property type="match status" value="1"/>
</dbReference>
<protein>
    <submittedName>
        <fullName evidence="5">Secreted hydrolase</fullName>
    </submittedName>
</protein>
<dbReference type="InterPro" id="IPR036514">
    <property type="entry name" value="SGNH_hydro_sf"/>
</dbReference>
<keyword evidence="3" id="KW-0812">Transmembrane</keyword>
<organism evidence="5 6">
    <name type="scientific">Frankia casuarinae (strain DSM 45818 / CECT 9043 / HFP020203 / CcI3)</name>
    <dbReference type="NCBI Taxonomy" id="106370"/>
    <lineage>
        <taxon>Bacteria</taxon>
        <taxon>Bacillati</taxon>
        <taxon>Actinomycetota</taxon>
        <taxon>Actinomycetes</taxon>
        <taxon>Frankiales</taxon>
        <taxon>Frankiaceae</taxon>
        <taxon>Frankia</taxon>
    </lineage>
</organism>
<dbReference type="EMBL" id="CP000249">
    <property type="protein sequence ID" value="ABD13726.1"/>
    <property type="molecule type" value="Genomic_DNA"/>
</dbReference>
<keyword evidence="3" id="KW-0472">Membrane</keyword>
<evidence type="ECO:0000313" key="6">
    <source>
        <dbReference type="Proteomes" id="UP000001937"/>
    </source>
</evidence>
<feature type="disulfide bond" evidence="2">
    <location>
        <begin position="216"/>
        <end position="262"/>
    </location>
</feature>
<dbReference type="HOGENOM" id="CLU_038449_4_1_11"/>
<evidence type="ECO:0000259" key="4">
    <source>
        <dbReference type="Pfam" id="PF13472"/>
    </source>
</evidence>
<evidence type="ECO:0000256" key="2">
    <source>
        <dbReference type="PIRSR" id="PIRSR637460-2"/>
    </source>
</evidence>
<keyword evidence="5" id="KW-0378">Hydrolase</keyword>
<dbReference type="SUPFAM" id="SSF52266">
    <property type="entry name" value="SGNH hydrolase"/>
    <property type="match status" value="1"/>
</dbReference>
<dbReference type="Proteomes" id="UP000001937">
    <property type="component" value="Chromosome"/>
</dbReference>
<evidence type="ECO:0000256" key="3">
    <source>
        <dbReference type="SAM" id="Phobius"/>
    </source>
</evidence>
<feature type="domain" description="SGNH hydrolase-type esterase" evidence="4">
    <location>
        <begin position="59"/>
        <end position="291"/>
    </location>
</feature>
<reference evidence="5" key="2">
    <citation type="journal article" date="2007" name="Genome Res.">
        <title>Genome characteristics of facultatively symbiotic Frankia sp. strains reflect host range and host plant biogeography.</title>
        <authorList>
            <person name="Normand P."/>
            <person name="Lapierre P."/>
            <person name="Tisa L.S."/>
            <person name="Gogarten J.P."/>
            <person name="Alloisio N."/>
            <person name="Bagnarol E."/>
            <person name="Bassi C.A."/>
            <person name="Berry A.M."/>
            <person name="Bickhart D.M."/>
            <person name="Choisne N."/>
            <person name="Couloux A."/>
            <person name="Cournoyer B."/>
            <person name="Cruveiller S."/>
            <person name="Daubin V."/>
            <person name="Demange N."/>
            <person name="Francino M.P."/>
            <person name="Goltsman E."/>
            <person name="Huang Y."/>
            <person name="Kopp O.R."/>
            <person name="Labarre L."/>
            <person name="Lapidus A."/>
            <person name="Lavire C."/>
            <person name="Marechal J."/>
            <person name="Martinez M."/>
            <person name="Mastronunzio J.E."/>
            <person name="Mullin B.C."/>
            <person name="Niemann J."/>
            <person name="Pujic P."/>
            <person name="Rawnsley T."/>
            <person name="Rouy Z."/>
            <person name="Schenowitz C."/>
            <person name="Sellstedt A."/>
            <person name="Tavares F."/>
            <person name="Tomkins J.P."/>
            <person name="Vallenet D."/>
            <person name="Valverde C."/>
            <person name="Wall L.G."/>
            <person name="Wang Y."/>
            <person name="Medigue C."/>
            <person name="Benson D.R."/>
        </authorList>
    </citation>
    <scope>NUCLEOTIDE SEQUENCE [LARGE SCALE GENOMIC DNA]</scope>
    <source>
        <strain evidence="5">CcI3</strain>
    </source>
</reference>
<feature type="disulfide bond" evidence="2">
    <location>
        <begin position="80"/>
        <end position="106"/>
    </location>
</feature>
<gene>
    <name evidence="5" type="ordered locus">Francci3_4380</name>
</gene>
<dbReference type="OrthoDB" id="5503950at2"/>
<dbReference type="GO" id="GO:0019433">
    <property type="term" value="P:triglyceride catabolic process"/>
    <property type="evidence" value="ECO:0007669"/>
    <property type="project" value="TreeGrafter"/>
</dbReference>
<dbReference type="RefSeq" id="WP_011438734.1">
    <property type="nucleotide sequence ID" value="NZ_JENI01000009.1"/>
</dbReference>
<accession>Q2J4R6</accession>
<keyword evidence="3" id="KW-1133">Transmembrane helix</keyword>
<proteinExistence type="predicted"/>
<dbReference type="Pfam" id="PF13472">
    <property type="entry name" value="Lipase_GDSL_2"/>
    <property type="match status" value="1"/>
</dbReference>
<name>Q2J4R6_FRACC</name>
<sequence length="305" mass="33191">MRDRISGTQPGVSSHPGSGYFTHPFLVTAMAAFLFAAVPITYGWNDPASAGPQPRTLAVLGDSYSSGEGNPPFDSLAPRCRRSSQAWPRLLGGMGSGVTVSLFAACSGATTGALHESFKGEKPQLAQLRALGRAPDVVTITIGGNDAGFGRVIFSCYAWRCFWDGNDRRERDLVTKELPGVLSANYTAVKAAAPHSRIIVVGYPYIFPDNQLNNICTWLTNRERRQLTRLNRQLDRVIRKAASDAGVEFVSTDRVLRGHEICTPDPWVAPVNLFGPTRDLSAHPTMHGQQAIAEAVQRHLAMDSW</sequence>
<dbReference type="PANTHER" id="PTHR37981">
    <property type="entry name" value="LIPASE 2"/>
    <property type="match status" value="1"/>
</dbReference>
<dbReference type="AlphaFoldDB" id="Q2J4R6"/>
<feature type="disulfide bond" evidence="2">
    <location>
        <begin position="156"/>
        <end position="161"/>
    </location>
</feature>
<keyword evidence="2" id="KW-1015">Disulfide bond</keyword>
<feature type="active site" description="Nucleophile" evidence="1">
    <location>
        <position position="63"/>
    </location>
</feature>
<reference evidence="5" key="1">
    <citation type="submission" date="2006-01" db="EMBL/GenBank/DDBJ databases">
        <authorList>
            <consortium name="US DOE Joint Genome Institute"/>
            <person name="Copeland A."/>
            <person name="Lucas S."/>
            <person name="Lapidus A."/>
            <person name="Barry K."/>
            <person name="Detter J.C."/>
            <person name="Glavina T."/>
            <person name="Hammon N."/>
            <person name="Israni S."/>
            <person name="Pitluck S."/>
            <person name="Goltsman E."/>
            <person name="Martinez M."/>
            <person name="Schmutz J."/>
            <person name="Larimer F."/>
            <person name="Land M."/>
            <person name="Kyrpides N."/>
            <person name="Lykidis A."/>
            <person name="Francino P."/>
            <person name="Benson D.R."/>
            <person name="Huang Y."/>
            <person name="Mastronunzio J."/>
            <person name="Bickhart D."/>
            <person name="Niemann J."/>
            <person name="Rawnsley T."/>
            <person name="Tisa L.S."/>
            <person name="Richardson P."/>
        </authorList>
    </citation>
    <scope>NUCLEOTIDE SEQUENCE</scope>
    <source>
        <strain evidence="5">CcI3</strain>
    </source>
</reference>
<dbReference type="PhylomeDB" id="Q2J4R6"/>
<feature type="transmembrane region" description="Helical" evidence="3">
    <location>
        <begin position="21"/>
        <end position="44"/>
    </location>
</feature>
<dbReference type="InterPro" id="IPR013830">
    <property type="entry name" value="SGNH_hydro"/>
</dbReference>
<dbReference type="KEGG" id="fra:Francci3_4380"/>
<evidence type="ECO:0000256" key="1">
    <source>
        <dbReference type="PIRSR" id="PIRSR637460-1"/>
    </source>
</evidence>
<evidence type="ECO:0000313" key="5">
    <source>
        <dbReference type="EMBL" id="ABD13726.1"/>
    </source>
</evidence>
<dbReference type="STRING" id="106370.Francci3_4380"/>
<dbReference type="Gene3D" id="3.40.50.1110">
    <property type="entry name" value="SGNH hydrolase"/>
    <property type="match status" value="1"/>
</dbReference>
<keyword evidence="6" id="KW-1185">Reference proteome</keyword>
<dbReference type="eggNOG" id="COG2755">
    <property type="taxonomic scope" value="Bacteria"/>
</dbReference>
<dbReference type="CDD" id="cd01823">
    <property type="entry name" value="SEST_like"/>
    <property type="match status" value="1"/>
</dbReference>
<dbReference type="InterPro" id="IPR037460">
    <property type="entry name" value="SEST-like"/>
</dbReference>
<dbReference type="GO" id="GO:0004806">
    <property type="term" value="F:triacylglycerol lipase activity"/>
    <property type="evidence" value="ECO:0007669"/>
    <property type="project" value="TreeGrafter"/>
</dbReference>